<dbReference type="Pfam" id="PF00646">
    <property type="entry name" value="F-box"/>
    <property type="match status" value="1"/>
</dbReference>
<keyword evidence="1" id="KW-0175">Coiled coil</keyword>
<dbReference type="AlphaFoldDB" id="A0A0D0BUI4"/>
<reference evidence="4 5" key="1">
    <citation type="submission" date="2014-04" db="EMBL/GenBank/DDBJ databases">
        <title>Evolutionary Origins and Diversification of the Mycorrhizal Mutualists.</title>
        <authorList>
            <consortium name="DOE Joint Genome Institute"/>
            <consortium name="Mycorrhizal Genomics Consortium"/>
            <person name="Kohler A."/>
            <person name="Kuo A."/>
            <person name="Nagy L.G."/>
            <person name="Floudas D."/>
            <person name="Copeland A."/>
            <person name="Barry K.W."/>
            <person name="Cichocki N."/>
            <person name="Veneault-Fourrey C."/>
            <person name="LaButti K."/>
            <person name="Lindquist E.A."/>
            <person name="Lipzen A."/>
            <person name="Lundell T."/>
            <person name="Morin E."/>
            <person name="Murat C."/>
            <person name="Riley R."/>
            <person name="Ohm R."/>
            <person name="Sun H."/>
            <person name="Tunlid A."/>
            <person name="Henrissat B."/>
            <person name="Grigoriev I.V."/>
            <person name="Hibbett D.S."/>
            <person name="Martin F."/>
        </authorList>
    </citation>
    <scope>NUCLEOTIDE SEQUENCE [LARGE SCALE GENOMIC DNA]</scope>
    <source>
        <strain evidence="4 5">FD-317 M1</strain>
    </source>
</reference>
<gene>
    <name evidence="4" type="ORF">GYMLUDRAFT_44891</name>
</gene>
<dbReference type="OrthoDB" id="2322499at2759"/>
<feature type="coiled-coil region" evidence="1">
    <location>
        <begin position="274"/>
        <end position="301"/>
    </location>
</feature>
<protein>
    <recommendedName>
        <fullName evidence="3">F-box domain-containing protein</fullName>
    </recommendedName>
</protein>
<evidence type="ECO:0000256" key="1">
    <source>
        <dbReference type="SAM" id="Coils"/>
    </source>
</evidence>
<keyword evidence="5" id="KW-1185">Reference proteome</keyword>
<dbReference type="InterPro" id="IPR036047">
    <property type="entry name" value="F-box-like_dom_sf"/>
</dbReference>
<dbReference type="PROSITE" id="PS50181">
    <property type="entry name" value="FBOX"/>
    <property type="match status" value="1"/>
</dbReference>
<dbReference type="HOGENOM" id="CLU_010790_2_2_1"/>
<evidence type="ECO:0000256" key="2">
    <source>
        <dbReference type="SAM" id="MobiDB-lite"/>
    </source>
</evidence>
<proteinExistence type="predicted"/>
<evidence type="ECO:0000313" key="5">
    <source>
        <dbReference type="Proteomes" id="UP000053593"/>
    </source>
</evidence>
<evidence type="ECO:0000313" key="4">
    <source>
        <dbReference type="EMBL" id="KIK59136.1"/>
    </source>
</evidence>
<evidence type="ECO:0000259" key="3">
    <source>
        <dbReference type="PROSITE" id="PS50181"/>
    </source>
</evidence>
<organism evidence="4 5">
    <name type="scientific">Collybiopsis luxurians FD-317 M1</name>
    <dbReference type="NCBI Taxonomy" id="944289"/>
    <lineage>
        <taxon>Eukaryota</taxon>
        <taxon>Fungi</taxon>
        <taxon>Dikarya</taxon>
        <taxon>Basidiomycota</taxon>
        <taxon>Agaricomycotina</taxon>
        <taxon>Agaricomycetes</taxon>
        <taxon>Agaricomycetidae</taxon>
        <taxon>Agaricales</taxon>
        <taxon>Marasmiineae</taxon>
        <taxon>Omphalotaceae</taxon>
        <taxon>Collybiopsis</taxon>
        <taxon>Collybiopsis luxurians</taxon>
    </lineage>
</organism>
<feature type="region of interest" description="Disordered" evidence="2">
    <location>
        <begin position="24"/>
        <end position="58"/>
    </location>
</feature>
<dbReference type="SMART" id="SM00256">
    <property type="entry name" value="FBOX"/>
    <property type="match status" value="1"/>
</dbReference>
<feature type="domain" description="F-box" evidence="3">
    <location>
        <begin position="86"/>
        <end position="135"/>
    </location>
</feature>
<accession>A0A0D0BUI4</accession>
<dbReference type="EMBL" id="KN834781">
    <property type="protein sequence ID" value="KIK59136.1"/>
    <property type="molecule type" value="Genomic_DNA"/>
</dbReference>
<dbReference type="SUPFAM" id="SSF81383">
    <property type="entry name" value="F-box domain"/>
    <property type="match status" value="1"/>
</dbReference>
<dbReference type="CDD" id="cd09917">
    <property type="entry name" value="F-box_SF"/>
    <property type="match status" value="1"/>
</dbReference>
<dbReference type="InterPro" id="IPR001810">
    <property type="entry name" value="F-box_dom"/>
</dbReference>
<sequence length="699" mass="81748">MPLRSQYIEGKVAIYTDAQGVLVRNPADTDDEPQNDHEERPRKRAKRTTRSKGSLTDEDNLVASNSKRQRIPEQFRKVRGKLGLLERLAKDMPLDVILEIFCYLDPGDLLRLARTTKDLRGILMSKSSEFVWRTARENVEGLPPRPEDLNEPQYAHLLYESYCHICGRKYCYDVFWSFRMRCCKNCASATFLRCSDPAFIAGLPHDYRTLCQVILPWEYLKGSRSERDIVFHAGIAARYKTEFQKLQTRDERNQWIARKTNERLTREKHANSCQRWLQARLNQRSDELEDLREQRREAILERLEEIGWREEAELSMKNIWQEDDFSFHKLVRQPKKLTNYGWNVIKTELIEWLTERKEDRLEELRRKTLSCRYKLLSVEFDQSKSRHDLRDPFPGKCDILTSKYFEDLIWDTPMDEEITAESMKSKFLEHFPLIVDQWRPAKIEELVQVMQTFRPGASVSDLHLATTVFECTKCLPRTLMHYPQMFYHRCCFQNRETNSARMAEIQYIFSNPWSSKSLALSVSGSQIAKGIVEACSLDPTTATIQDLYNANPLIECVDCNISPGSWYGRLFMRWPSAIGDAKHRSHKLSINNFGDKTQQVLASEPSDNLLFSACCVYCHDTEITDMSSLQEHLRLHHNDVLDWGIDDCIFPLSLADARTHIYWSPDIELGHLCRTFLYKGYDTSNYSWGRALSPISDFD</sequence>
<name>A0A0D0BUI4_9AGAR</name>
<dbReference type="Proteomes" id="UP000053593">
    <property type="component" value="Unassembled WGS sequence"/>
</dbReference>